<keyword evidence="4" id="KW-1185">Reference proteome</keyword>
<proteinExistence type="predicted"/>
<evidence type="ECO:0000313" key="3">
    <source>
        <dbReference type="EMBL" id="GIY64972.1"/>
    </source>
</evidence>
<dbReference type="AlphaFoldDB" id="A0AAV4V408"/>
<feature type="transmembrane region" description="Helical" evidence="2">
    <location>
        <begin position="189"/>
        <end position="212"/>
    </location>
</feature>
<feature type="transmembrane region" description="Helical" evidence="2">
    <location>
        <begin position="50"/>
        <end position="76"/>
    </location>
</feature>
<name>A0AAV4V408_9ARAC</name>
<dbReference type="InterPro" id="IPR052728">
    <property type="entry name" value="O2_lipid_transport_reg"/>
</dbReference>
<gene>
    <name evidence="3" type="primary">AVEN_113690_1</name>
    <name evidence="3" type="ORF">CDAR_616751</name>
</gene>
<keyword evidence="2" id="KW-0812">Transmembrane</keyword>
<dbReference type="PANTHER" id="PTHR11161:SF0">
    <property type="entry name" value="O-ACYLTRANSFERASE LIKE PROTEIN"/>
    <property type="match status" value="1"/>
</dbReference>
<organism evidence="3 4">
    <name type="scientific">Caerostris darwini</name>
    <dbReference type="NCBI Taxonomy" id="1538125"/>
    <lineage>
        <taxon>Eukaryota</taxon>
        <taxon>Metazoa</taxon>
        <taxon>Ecdysozoa</taxon>
        <taxon>Arthropoda</taxon>
        <taxon>Chelicerata</taxon>
        <taxon>Arachnida</taxon>
        <taxon>Araneae</taxon>
        <taxon>Araneomorphae</taxon>
        <taxon>Entelegynae</taxon>
        <taxon>Araneoidea</taxon>
        <taxon>Araneidae</taxon>
        <taxon>Caerostris</taxon>
    </lineage>
</organism>
<dbReference type="PANTHER" id="PTHR11161">
    <property type="entry name" value="O-ACYLTRANSFERASE"/>
    <property type="match status" value="1"/>
</dbReference>
<dbReference type="EMBL" id="BPLQ01012362">
    <property type="protein sequence ID" value="GIY64972.1"/>
    <property type="molecule type" value="Genomic_DNA"/>
</dbReference>
<evidence type="ECO:0000256" key="1">
    <source>
        <dbReference type="SAM" id="MobiDB-lite"/>
    </source>
</evidence>
<keyword evidence="2" id="KW-1133">Transmembrane helix</keyword>
<reference evidence="3 4" key="1">
    <citation type="submission" date="2021-06" db="EMBL/GenBank/DDBJ databases">
        <title>Caerostris darwini draft genome.</title>
        <authorList>
            <person name="Kono N."/>
            <person name="Arakawa K."/>
        </authorList>
    </citation>
    <scope>NUCLEOTIDE SEQUENCE [LARGE SCALE GENOMIC DNA]</scope>
</reference>
<accession>A0AAV4V408</accession>
<comment type="caution">
    <text evidence="3">The sequence shown here is derived from an EMBL/GenBank/DDBJ whole genome shotgun (WGS) entry which is preliminary data.</text>
</comment>
<sequence>MEECIRNIYNVSAWQATCPSILLHLRNAVLFTTETMMSYQRVPKKFTTEAIYMLSAILVFVVLAAAGSLVTFYEFFCNSNRKGNQSVDGHNIDSFKNGKKTEPANKSPESSGNTAPSHLKSFLKCFCISTNGKKILSVDSKEDQFGCIHGIRVFSNFWVTLFHISLAYTMALRNIEGIRPFMGTWITQFVMNGLFAVDAFFVLSGFLNGYIFSSDFDKNYGQISWFHFLSRGL</sequence>
<evidence type="ECO:0000256" key="2">
    <source>
        <dbReference type="SAM" id="Phobius"/>
    </source>
</evidence>
<protein>
    <submittedName>
        <fullName evidence="3">Uncharacterized protein</fullName>
    </submittedName>
</protein>
<feature type="region of interest" description="Disordered" evidence="1">
    <location>
        <begin position="88"/>
        <end position="115"/>
    </location>
</feature>
<dbReference type="Proteomes" id="UP001054837">
    <property type="component" value="Unassembled WGS sequence"/>
</dbReference>
<keyword evidence="2" id="KW-0472">Membrane</keyword>
<evidence type="ECO:0000313" key="4">
    <source>
        <dbReference type="Proteomes" id="UP001054837"/>
    </source>
</evidence>